<organism evidence="4 6">
    <name type="scientific">Acinetobacter radioresistens</name>
    <dbReference type="NCBI Taxonomy" id="40216"/>
    <lineage>
        <taxon>Bacteria</taxon>
        <taxon>Pseudomonadati</taxon>
        <taxon>Pseudomonadota</taxon>
        <taxon>Gammaproteobacteria</taxon>
        <taxon>Moraxellales</taxon>
        <taxon>Moraxellaceae</taxon>
        <taxon>Acinetobacter</taxon>
    </lineage>
</organism>
<feature type="domain" description="YARHG" evidence="2">
    <location>
        <begin position="11"/>
        <end position="84"/>
    </location>
</feature>
<dbReference type="InterPro" id="IPR038434">
    <property type="entry name" value="YARHG_sf"/>
</dbReference>
<feature type="chain" id="PRO_5033769059" evidence="1">
    <location>
        <begin position="23"/>
        <end position="89"/>
    </location>
</feature>
<dbReference type="SMART" id="SM01324">
    <property type="entry name" value="YARHG"/>
    <property type="match status" value="1"/>
</dbReference>
<dbReference type="RefSeq" id="WP_005020103.1">
    <property type="nucleotide sequence ID" value="NZ_BKHE01000025.1"/>
</dbReference>
<dbReference type="Proteomes" id="UP000314285">
    <property type="component" value="Unassembled WGS sequence"/>
</dbReference>
<dbReference type="AlphaFoldDB" id="A0A2T1J1U4"/>
<gene>
    <name evidence="3" type="ORF">DIC32_08775</name>
    <name evidence="4" type="ORF">FHY67_06215</name>
</gene>
<keyword evidence="1" id="KW-0732">Signal</keyword>
<evidence type="ECO:0000313" key="5">
    <source>
        <dbReference type="Proteomes" id="UP000262257"/>
    </source>
</evidence>
<dbReference type="Gene3D" id="1.20.58.1690">
    <property type="match status" value="1"/>
</dbReference>
<comment type="caution">
    <text evidence="4">The sequence shown here is derived from an EMBL/GenBank/DDBJ whole genome shotgun (WGS) entry which is preliminary data.</text>
</comment>
<dbReference type="GeneID" id="56305895"/>
<evidence type="ECO:0000259" key="2">
    <source>
        <dbReference type="SMART" id="SM01324"/>
    </source>
</evidence>
<feature type="signal peptide" evidence="1">
    <location>
        <begin position="1"/>
        <end position="22"/>
    </location>
</feature>
<proteinExistence type="predicted"/>
<dbReference type="InterPro" id="IPR025582">
    <property type="entry name" value="YARHG_dom"/>
</dbReference>
<dbReference type="KEGG" id="arj:DOM24_07360"/>
<dbReference type="EMBL" id="VFBM01000004">
    <property type="protein sequence ID" value="TNX92349.1"/>
    <property type="molecule type" value="Genomic_DNA"/>
</dbReference>
<name>A0A2T1J1U4_ACIRA</name>
<reference evidence="4 6" key="2">
    <citation type="submission" date="2019-06" db="EMBL/GenBank/DDBJ databases">
        <title>Genome of Acinetobacter radioresistens APH1, a phenol degrading strain.</title>
        <authorList>
            <person name="Liu Y."/>
        </authorList>
    </citation>
    <scope>NUCLEOTIDE SEQUENCE [LARGE SCALE GENOMIC DNA]</scope>
    <source>
        <strain evidence="4 6">APH1</strain>
    </source>
</reference>
<protein>
    <submittedName>
        <fullName evidence="4">YARHG domain-containing protein</fullName>
    </submittedName>
</protein>
<dbReference type="Proteomes" id="UP000262257">
    <property type="component" value="Unassembled WGS sequence"/>
</dbReference>
<evidence type="ECO:0000313" key="4">
    <source>
        <dbReference type="EMBL" id="TNX92349.1"/>
    </source>
</evidence>
<evidence type="ECO:0000313" key="6">
    <source>
        <dbReference type="Proteomes" id="UP000314285"/>
    </source>
</evidence>
<reference evidence="3 5" key="1">
    <citation type="journal article" date="2018" name="Nat. Biotechnol.">
        <title>A standardized bacterial taxonomy based on genome phylogeny substantially revises the tree of life.</title>
        <authorList>
            <person name="Parks D.H."/>
            <person name="Chuvochina M."/>
            <person name="Waite D.W."/>
            <person name="Rinke C."/>
            <person name="Skarshewski A."/>
            <person name="Chaumeil P.A."/>
            <person name="Hugenholtz P."/>
        </authorList>
    </citation>
    <scope>NUCLEOTIDE SEQUENCE [LARGE SCALE GENOMIC DNA]</scope>
    <source>
        <strain evidence="3">UBA10045</strain>
    </source>
</reference>
<evidence type="ECO:0000313" key="3">
    <source>
        <dbReference type="EMBL" id="HCM31617.1"/>
    </source>
</evidence>
<dbReference type="Pfam" id="PF13308">
    <property type="entry name" value="YARHG"/>
    <property type="match status" value="1"/>
</dbReference>
<evidence type="ECO:0000256" key="1">
    <source>
        <dbReference type="SAM" id="SignalP"/>
    </source>
</evidence>
<accession>A0A2T1J1U4</accession>
<dbReference type="STRING" id="40216.GCA_001917365_01979"/>
<dbReference type="EMBL" id="DPXL01000110">
    <property type="protein sequence ID" value="HCM31617.1"/>
    <property type="molecule type" value="Genomic_DNA"/>
</dbReference>
<sequence>MKNFTVALFAGLISLAGISAQAATPEQECQKLKNDYNVIYASKGFCFKDKDAKEKFGNENCYTSKPKFSEKEQQRLDEIKERQKELNCK</sequence>